<comment type="caution">
    <text evidence="4">The sequence shown here is derived from an EMBL/GenBank/DDBJ whole genome shotgun (WGS) entry which is preliminary data.</text>
</comment>
<feature type="chain" id="PRO_5046282116" evidence="2">
    <location>
        <begin position="21"/>
        <end position="213"/>
    </location>
</feature>
<dbReference type="Pfam" id="PF04862">
    <property type="entry name" value="DUF642"/>
    <property type="match status" value="1"/>
</dbReference>
<dbReference type="InterPro" id="IPR006946">
    <property type="entry name" value="DGR2-like_dom"/>
</dbReference>
<keyword evidence="2" id="KW-0732">Signal</keyword>
<feature type="transmembrane region" description="Helical" evidence="1">
    <location>
        <begin position="189"/>
        <end position="208"/>
    </location>
</feature>
<reference evidence="5" key="1">
    <citation type="journal article" date="2019" name="Int. J. Syst. Evol. Microbiol.">
        <title>The Global Catalogue of Microorganisms (GCM) 10K type strain sequencing project: providing services to taxonomists for standard genome sequencing and annotation.</title>
        <authorList>
            <consortium name="The Broad Institute Genomics Platform"/>
            <consortium name="The Broad Institute Genome Sequencing Center for Infectious Disease"/>
            <person name="Wu L."/>
            <person name="Ma J."/>
        </authorList>
    </citation>
    <scope>NUCLEOTIDE SEQUENCE [LARGE SCALE GENOMIC DNA]</scope>
    <source>
        <strain evidence="5">CCUG 60524</strain>
    </source>
</reference>
<evidence type="ECO:0000313" key="4">
    <source>
        <dbReference type="EMBL" id="MFD0978722.1"/>
    </source>
</evidence>
<proteinExistence type="predicted"/>
<dbReference type="RefSeq" id="WP_386072763.1">
    <property type="nucleotide sequence ID" value="NZ_JBHTJT010000006.1"/>
</dbReference>
<dbReference type="InterPro" id="IPR022472">
    <property type="entry name" value="VPLPA-CTERM"/>
</dbReference>
<protein>
    <submittedName>
        <fullName evidence="4">DUF642 domain-containing protein</fullName>
    </submittedName>
</protein>
<organism evidence="4 5">
    <name type="scientific">Tropicimonas aquimaris</name>
    <dbReference type="NCBI Taxonomy" id="914152"/>
    <lineage>
        <taxon>Bacteria</taxon>
        <taxon>Pseudomonadati</taxon>
        <taxon>Pseudomonadota</taxon>
        <taxon>Alphaproteobacteria</taxon>
        <taxon>Rhodobacterales</taxon>
        <taxon>Roseobacteraceae</taxon>
        <taxon>Tropicimonas</taxon>
    </lineage>
</organism>
<dbReference type="Gene3D" id="2.60.120.260">
    <property type="entry name" value="Galactose-binding domain-like"/>
    <property type="match status" value="1"/>
</dbReference>
<name>A0ABW3IMC2_9RHOB</name>
<keyword evidence="1" id="KW-0472">Membrane</keyword>
<feature type="domain" description="DUF642" evidence="3">
    <location>
        <begin position="27"/>
        <end position="184"/>
    </location>
</feature>
<keyword evidence="5" id="KW-1185">Reference proteome</keyword>
<evidence type="ECO:0000313" key="5">
    <source>
        <dbReference type="Proteomes" id="UP001597108"/>
    </source>
</evidence>
<evidence type="ECO:0000256" key="2">
    <source>
        <dbReference type="SAM" id="SignalP"/>
    </source>
</evidence>
<dbReference type="Proteomes" id="UP001597108">
    <property type="component" value="Unassembled WGS sequence"/>
</dbReference>
<dbReference type="EMBL" id="JBHTJT010000006">
    <property type="protein sequence ID" value="MFD0978722.1"/>
    <property type="molecule type" value="Genomic_DNA"/>
</dbReference>
<sequence>MKNVAIASVIIALSAGTAGAVTVAGGNGGFEAPTLDPSARWKVYGASDRIGSWIVDAIGSGGGVDQVSSSWWAASEGDYSIDLNSTDAGGVSARMDGLSAGSSYTVSFDMSGNPGGVQGVKELITYINYDRIRSFYYDTTGNSRRNMNWTTMSFKFTAAATVQYVSFVSAISGTQGAAIDNVRVELSEVPLPMSALLLLTGLGGLAAFRRKAS</sequence>
<evidence type="ECO:0000256" key="1">
    <source>
        <dbReference type="SAM" id="Phobius"/>
    </source>
</evidence>
<dbReference type="NCBIfam" id="TIGR03370">
    <property type="entry name" value="VPLPA-CTERM"/>
    <property type="match status" value="1"/>
</dbReference>
<evidence type="ECO:0000259" key="3">
    <source>
        <dbReference type="Pfam" id="PF04862"/>
    </source>
</evidence>
<accession>A0ABW3IMC2</accession>
<keyword evidence="1" id="KW-1133">Transmembrane helix</keyword>
<feature type="signal peptide" evidence="2">
    <location>
        <begin position="1"/>
        <end position="20"/>
    </location>
</feature>
<keyword evidence="1" id="KW-0812">Transmembrane</keyword>
<gene>
    <name evidence="4" type="ORF">ACFQ2S_03565</name>
</gene>